<evidence type="ECO:0000313" key="2">
    <source>
        <dbReference type="EMBL" id="BCZ88168.1"/>
    </source>
</evidence>
<reference evidence="2" key="1">
    <citation type="submission" date="2021-07" db="EMBL/GenBank/DDBJ databases">
        <title>Complete genome sequences of four Thermus thermophilus strains isolated from Arima Hot Spring in Japan.</title>
        <authorList>
            <person name="Tomariguchi N."/>
            <person name="Ueno Y."/>
            <person name="Miyazaki K."/>
        </authorList>
    </citation>
    <scope>NUCLEOTIDE SEQUENCE</scope>
    <source>
        <strain evidence="2">AA1-1</strain>
        <plasmid evidence="2">pAA1-1b</plasmid>
    </source>
</reference>
<evidence type="ECO:0000313" key="3">
    <source>
        <dbReference type="Proteomes" id="UP000825379"/>
    </source>
</evidence>
<sequence length="85" mass="8791">MVGHLATLADHTPRRLSRGGPNSGQLHLGRPLGLGWGLVSLWARPGVSLLEADPFLQVALLLPPGLLAALPPAPQGPPKSPLGFP</sequence>
<organism evidence="2 3">
    <name type="scientific">Thermus thermophilus</name>
    <dbReference type="NCBI Taxonomy" id="274"/>
    <lineage>
        <taxon>Bacteria</taxon>
        <taxon>Thermotogati</taxon>
        <taxon>Deinococcota</taxon>
        <taxon>Deinococci</taxon>
        <taxon>Thermales</taxon>
        <taxon>Thermaceae</taxon>
        <taxon>Thermus</taxon>
    </lineage>
</organism>
<evidence type="ECO:0000256" key="1">
    <source>
        <dbReference type="SAM" id="MobiDB-lite"/>
    </source>
</evidence>
<keyword evidence="2" id="KW-0614">Plasmid</keyword>
<dbReference type="AlphaFoldDB" id="A0AAD1KW65"/>
<name>A0AAD1KW65_THETH</name>
<proteinExistence type="predicted"/>
<gene>
    <name evidence="2" type="ORF">TthAA11_23500</name>
</gene>
<accession>A0AAD1KW65</accession>
<feature type="region of interest" description="Disordered" evidence="1">
    <location>
        <begin position="1"/>
        <end position="24"/>
    </location>
</feature>
<dbReference type="Proteomes" id="UP000825379">
    <property type="component" value="Plasmid pAA1-1b"/>
</dbReference>
<dbReference type="RefSeq" id="WP_143587303.1">
    <property type="nucleotide sequence ID" value="NZ_AP019793.1"/>
</dbReference>
<protein>
    <submittedName>
        <fullName evidence="2">Uncharacterized protein</fullName>
    </submittedName>
</protein>
<dbReference type="GeneID" id="42590767"/>
<geneLocation type="plasmid" evidence="2 3">
    <name>pAA1-1b</name>
</geneLocation>
<dbReference type="EMBL" id="AP024927">
    <property type="protein sequence ID" value="BCZ88168.1"/>
    <property type="molecule type" value="Genomic_DNA"/>
</dbReference>